<feature type="transmembrane region" description="Helical" evidence="2">
    <location>
        <begin position="284"/>
        <end position="307"/>
    </location>
</feature>
<dbReference type="InterPro" id="IPR057352">
    <property type="entry name" value="TPR_TmcB/C"/>
</dbReference>
<dbReference type="Pfam" id="PF25474">
    <property type="entry name" value="TPR_TmcB"/>
    <property type="match status" value="1"/>
</dbReference>
<feature type="transmembrane region" description="Helical" evidence="2">
    <location>
        <begin position="52"/>
        <end position="69"/>
    </location>
</feature>
<sequence length="986" mass="113876">MARLRSEVEEGFIVTHKIWKSKEEKSIKDSVFELYQLMNYEENSALNQKFKIIIKSIIWSLQIVSLLWIPDLPVKNWHKNMIIWDIIGYLKFDNTCSMLGVFDWCFYLSMLLAYGNFIVLIIFVIIIYYSYPYPRLALNIFSRIIYIWLNFFLVPSIQIFSIFLKYSFLPKTKVSEYENHSELGEFSMVSPLQISIVFAILITFILKLFQVEFSGEIRHSVNKIKINAKAHSKIDVHIAIFTFFSPIVYVMLAENYIIYLQILVIIFAILLITETIELLPYFSIFLNSVILIRLYFIGFIASIFLLGSLMDNSLAISMLAVILVPLSAIFVIQFSLKSQKETTQAIPEDLIEIESQYTLEKSLRYALCSNDAEHKDQIIRVFENFFIQKGLNGNKLQAIWAANYCLYTLKDESLAKIKLSKTKNILDWSLESNYQEYLCQKNISNTCLSEDSQFSDYFLQSIIVKNEEKQLCINLLLFWSEITSHEPNLPKLRKKLYSIEDEILLLNKKYDQLITKFPNSKSLLSLYHSYCKDIIYNTEKSISLEAKLRSVDKALKNFNGDSKEFSFFNENNGTLIISNEDRNFGEIVYADQKAAEFLKLPIGNIENENFSNFIHPYYKDKFREDTKWFIHYSSFSGMDLSKGFFLIKDGNILLQLEGKVLLTSINNLLMAILVFKPKSSKHEVALISEAQEIICHSDNFSKSIGKSESLVGLSLKNLFFNSEEISLQPDIPYHLPSLKTYIILSYSKFYEIKIPYVILINDYDEVLKWKNGISQSNNDQIQAPTQFLSLNLSGSLSSNKTDGSFNKGSQNSDENLNSKRPLHKNSKEFQGKNADDISEKFGSEKSVTSVTPRHNKLLCLIKSSSRSINVLHFAFVFSILTVLAVNITVLVYAFSNINFISDMRLPINIGKAAKNLQRFTYVSKLFMNVVYLPDNPALKQIFGDVQSCLTDLENTYIDVTTNLEKWNYCSGQNILTEKKLKHMECR</sequence>
<feature type="domain" description="TmcB/TmcC TPR repeats" evidence="3">
    <location>
        <begin position="464"/>
        <end position="552"/>
    </location>
</feature>
<keyword evidence="2" id="KW-0812">Transmembrane</keyword>
<feature type="transmembrane region" description="Helical" evidence="2">
    <location>
        <begin position="230"/>
        <end position="250"/>
    </location>
</feature>
<reference evidence="4" key="1">
    <citation type="submission" date="2021-09" db="EMBL/GenBank/DDBJ databases">
        <authorList>
            <consortium name="AG Swart"/>
            <person name="Singh M."/>
            <person name="Singh A."/>
            <person name="Seah K."/>
            <person name="Emmerich C."/>
        </authorList>
    </citation>
    <scope>NUCLEOTIDE SEQUENCE</scope>
    <source>
        <strain evidence="4">ATCC30299</strain>
    </source>
</reference>
<evidence type="ECO:0000259" key="3">
    <source>
        <dbReference type="Pfam" id="PF25474"/>
    </source>
</evidence>
<dbReference type="Proteomes" id="UP001162131">
    <property type="component" value="Unassembled WGS sequence"/>
</dbReference>
<evidence type="ECO:0000256" key="1">
    <source>
        <dbReference type="SAM" id="MobiDB-lite"/>
    </source>
</evidence>
<protein>
    <recommendedName>
        <fullName evidence="3">TmcB/TmcC TPR repeats domain-containing protein</fullName>
    </recommendedName>
</protein>
<accession>A0AAU9I726</accession>
<feature type="transmembrane region" description="Helical" evidence="2">
    <location>
        <begin position="313"/>
        <end position="332"/>
    </location>
</feature>
<dbReference type="PANTHER" id="PTHR31600:SF2">
    <property type="entry name" value="GAMETE ENRICHED GENE 10 PROTEIN-RELATED"/>
    <property type="match status" value="1"/>
</dbReference>
<feature type="compositionally biased region" description="Polar residues" evidence="1">
    <location>
        <begin position="800"/>
        <end position="815"/>
    </location>
</feature>
<feature type="transmembrane region" description="Helical" evidence="2">
    <location>
        <begin position="107"/>
        <end position="131"/>
    </location>
</feature>
<evidence type="ECO:0000313" key="5">
    <source>
        <dbReference type="Proteomes" id="UP001162131"/>
    </source>
</evidence>
<organism evidence="4 5">
    <name type="scientific">Blepharisma stoltei</name>
    <dbReference type="NCBI Taxonomy" id="1481888"/>
    <lineage>
        <taxon>Eukaryota</taxon>
        <taxon>Sar</taxon>
        <taxon>Alveolata</taxon>
        <taxon>Ciliophora</taxon>
        <taxon>Postciliodesmatophora</taxon>
        <taxon>Heterotrichea</taxon>
        <taxon>Heterotrichida</taxon>
        <taxon>Blepharismidae</taxon>
        <taxon>Blepharisma</taxon>
    </lineage>
</organism>
<dbReference type="EMBL" id="CAJZBQ010000004">
    <property type="protein sequence ID" value="CAG9311148.1"/>
    <property type="molecule type" value="Genomic_DNA"/>
</dbReference>
<keyword evidence="2" id="KW-0472">Membrane</keyword>
<name>A0AAU9I726_9CILI</name>
<dbReference type="AlphaFoldDB" id="A0AAU9I726"/>
<proteinExistence type="predicted"/>
<dbReference type="PANTHER" id="PTHR31600">
    <property type="entry name" value="TINY MACROCYSTS PROTEIN B-RELATED"/>
    <property type="match status" value="1"/>
</dbReference>
<dbReference type="InterPro" id="IPR052994">
    <property type="entry name" value="Tiny_macrocysts_regulators"/>
</dbReference>
<evidence type="ECO:0000256" key="2">
    <source>
        <dbReference type="SAM" id="Phobius"/>
    </source>
</evidence>
<keyword evidence="2" id="KW-1133">Transmembrane helix</keyword>
<feature type="region of interest" description="Disordered" evidence="1">
    <location>
        <begin position="798"/>
        <end position="829"/>
    </location>
</feature>
<evidence type="ECO:0000313" key="4">
    <source>
        <dbReference type="EMBL" id="CAG9311148.1"/>
    </source>
</evidence>
<feature type="transmembrane region" description="Helical" evidence="2">
    <location>
        <begin position="143"/>
        <end position="168"/>
    </location>
</feature>
<feature type="transmembrane region" description="Helical" evidence="2">
    <location>
        <begin position="188"/>
        <end position="209"/>
    </location>
</feature>
<feature type="transmembrane region" description="Helical" evidence="2">
    <location>
        <begin position="870"/>
        <end position="894"/>
    </location>
</feature>
<gene>
    <name evidence="4" type="ORF">BSTOLATCC_MIC3441</name>
</gene>
<comment type="caution">
    <text evidence="4">The sequence shown here is derived from an EMBL/GenBank/DDBJ whole genome shotgun (WGS) entry which is preliminary data.</text>
</comment>
<keyword evidence="5" id="KW-1185">Reference proteome</keyword>